<protein>
    <recommendedName>
        <fullName evidence="1">tRNA-guanine(15) transglycosylase-like domain-containing protein</fullName>
    </recommendedName>
</protein>
<accession>A0A067NYC4</accession>
<dbReference type="PANTHER" id="PTHR46064">
    <property type="entry name" value="QUEUINE TRNA-RIBOSYLTRANSFERASE ACCESSORY SUBUNIT 2"/>
    <property type="match status" value="1"/>
</dbReference>
<sequence length="484" mass="53534">MHSISFNLASITPETRVGELTLTRPGGQTITIPTPGLITSTSRGVVPHLSRDHCQSTEAIRWANIPFETFHVSDSEWQVTSSDWRSHVEKCKPDVVFAMSDIPFTPPPYSQKRTTKSLERSAAWLVDILRPSDNGVHEGEELVAQPNVIVHMAGGASIPARKAFAETLAEALYAKEAELLKPLKHLNDGILGYVFDLVPLRLSLKTENTISDVVGDDDLDQGNTTRPIRAQIADFIPLLKASLAPLPESKVRLVNSTSCPHEVLQFIRDIGVDLFDAHWAQRAADIGVALDFKFPFGEESLDTLQQAHGKRDIGHNLYDTRYALDFSRLASCFLDGASATDLATACPCAACSPSAPTSHISHSLLDSFAKVEGSRILPPYTRAYLHHLLHTHEMSSHTLLVMHNITVLDAFFAGIRSVLSQENGKERFVTEVARFEKEYDEKLTVFDQARVLWAEVERARGKGRLAREKAKQNETTLGTAVELE</sequence>
<dbReference type="GO" id="GO:0006400">
    <property type="term" value="P:tRNA modification"/>
    <property type="evidence" value="ECO:0007669"/>
    <property type="project" value="InterPro"/>
</dbReference>
<evidence type="ECO:0000313" key="2">
    <source>
        <dbReference type="EMBL" id="KDQ32879.1"/>
    </source>
</evidence>
<gene>
    <name evidence="2" type="ORF">PLEOSDRAFT_1031033</name>
</gene>
<dbReference type="OrthoDB" id="27601at2759"/>
<reference evidence="3" key="1">
    <citation type="journal article" date="2014" name="Proc. Natl. Acad. Sci. U.S.A.">
        <title>Extensive sampling of basidiomycete genomes demonstrates inadequacy of the white-rot/brown-rot paradigm for wood decay fungi.</title>
        <authorList>
            <person name="Riley R."/>
            <person name="Salamov A.A."/>
            <person name="Brown D.W."/>
            <person name="Nagy L.G."/>
            <person name="Floudas D."/>
            <person name="Held B.W."/>
            <person name="Levasseur A."/>
            <person name="Lombard V."/>
            <person name="Morin E."/>
            <person name="Otillar R."/>
            <person name="Lindquist E.A."/>
            <person name="Sun H."/>
            <person name="LaButti K.M."/>
            <person name="Schmutz J."/>
            <person name="Jabbour D."/>
            <person name="Luo H."/>
            <person name="Baker S.E."/>
            <person name="Pisabarro A.G."/>
            <person name="Walton J.D."/>
            <person name="Blanchette R.A."/>
            <person name="Henrissat B."/>
            <person name="Martin F."/>
            <person name="Cullen D."/>
            <person name="Hibbett D.S."/>
            <person name="Grigoriev I.V."/>
        </authorList>
    </citation>
    <scope>NUCLEOTIDE SEQUENCE [LARGE SCALE GENOMIC DNA]</scope>
    <source>
        <strain evidence="3">PC15</strain>
    </source>
</reference>
<dbReference type="EMBL" id="KL198004">
    <property type="protein sequence ID" value="KDQ32879.1"/>
    <property type="molecule type" value="Genomic_DNA"/>
</dbReference>
<dbReference type="InParanoid" id="A0A067NYC4"/>
<dbReference type="InterPro" id="IPR002616">
    <property type="entry name" value="tRNA_ribo_trans-like"/>
</dbReference>
<organism evidence="2 3">
    <name type="scientific">Pleurotus ostreatus (strain PC15)</name>
    <name type="common">Oyster mushroom</name>
    <dbReference type="NCBI Taxonomy" id="1137138"/>
    <lineage>
        <taxon>Eukaryota</taxon>
        <taxon>Fungi</taxon>
        <taxon>Dikarya</taxon>
        <taxon>Basidiomycota</taxon>
        <taxon>Agaricomycotina</taxon>
        <taxon>Agaricomycetes</taxon>
        <taxon>Agaricomycetidae</taxon>
        <taxon>Agaricales</taxon>
        <taxon>Pleurotineae</taxon>
        <taxon>Pleurotaceae</taxon>
        <taxon>Pleurotus</taxon>
    </lineage>
</organism>
<dbReference type="STRING" id="1137138.A0A067NYC4"/>
<proteinExistence type="predicted"/>
<dbReference type="Gene3D" id="3.20.20.105">
    <property type="entry name" value="Queuine tRNA-ribosyltransferase-like"/>
    <property type="match status" value="1"/>
</dbReference>
<dbReference type="Pfam" id="PF01702">
    <property type="entry name" value="TGT"/>
    <property type="match status" value="1"/>
</dbReference>
<dbReference type="AlphaFoldDB" id="A0A067NYC4"/>
<dbReference type="VEuPathDB" id="FungiDB:PLEOSDRAFT_1031033"/>
<feature type="domain" description="tRNA-guanine(15) transglycosylase-like" evidence="1">
    <location>
        <begin position="233"/>
        <end position="425"/>
    </location>
</feature>
<dbReference type="PANTHER" id="PTHR46064:SF1">
    <property type="entry name" value="QUEUINE TRNA-RIBOSYLTRANSFERASE ACCESSORY SUBUNIT 2"/>
    <property type="match status" value="1"/>
</dbReference>
<evidence type="ECO:0000259" key="1">
    <source>
        <dbReference type="Pfam" id="PF01702"/>
    </source>
</evidence>
<evidence type="ECO:0000313" key="3">
    <source>
        <dbReference type="Proteomes" id="UP000027073"/>
    </source>
</evidence>
<dbReference type="InterPro" id="IPR036511">
    <property type="entry name" value="TGT-like_sf"/>
</dbReference>
<name>A0A067NYC4_PLEO1</name>
<dbReference type="HOGENOM" id="CLU_019834_0_0_1"/>
<dbReference type="SUPFAM" id="SSF51713">
    <property type="entry name" value="tRNA-guanine transglycosylase"/>
    <property type="match status" value="2"/>
</dbReference>
<dbReference type="InterPro" id="IPR050852">
    <property type="entry name" value="Queuine_tRNA-ribosyltrfase"/>
</dbReference>
<dbReference type="Proteomes" id="UP000027073">
    <property type="component" value="Unassembled WGS sequence"/>
</dbReference>